<accession>E0NNF7</accession>
<dbReference type="EMBL" id="AEEH01000048">
    <property type="protein sequence ID" value="EFM24830.1"/>
    <property type="molecule type" value="Genomic_DNA"/>
</dbReference>
<dbReference type="InterPro" id="IPR004556">
    <property type="entry name" value="HemK-like"/>
</dbReference>
<dbReference type="OrthoDB" id="9784805at2"/>
<gene>
    <name evidence="8" type="primary">prmC</name>
    <name evidence="8" type="ORF">HMPREF9225_1696</name>
</gene>
<keyword evidence="3 8" id="KW-0808">Transferase</keyword>
<protein>
    <recommendedName>
        <fullName evidence="1">peptide chain release factor N(5)-glutamine methyltransferase</fullName>
        <ecNumber evidence="1">2.1.1.297</ecNumber>
    </recommendedName>
</protein>
<proteinExistence type="predicted"/>
<sequence length="267" mass="30598">MKLKDIQKILVDGLENIEFTDPFIESRRILMEVLDVSMTYLILNEEQELNKEKEEEIIDILNRRKHGEPLQYILGHSEFYGLDILLKGKVLIPRPDTEVSVENILKRLKSGDKFLELGVGSGAVICSVAKNSDAKCYGVDISEDALECTKLNIENLNLKNVEVKYSDLFENVEGKYDIIYSNPPYIKSHEILNLQVEITDYEPRLALDGGEDGLDFYKKIISEYRDYLNEGGYLIFEIGHDQGEFFEKLGAEIIKDLNGLPRVVIMR</sequence>
<dbReference type="InterPro" id="IPR040758">
    <property type="entry name" value="PrmC_N"/>
</dbReference>
<dbReference type="InterPro" id="IPR002052">
    <property type="entry name" value="DNA_methylase_N6_adenine_CS"/>
</dbReference>
<evidence type="ECO:0000256" key="5">
    <source>
        <dbReference type="ARBA" id="ARBA00048391"/>
    </source>
</evidence>
<comment type="caution">
    <text evidence="8">The sequence shown here is derived from an EMBL/GenBank/DDBJ whole genome shotgun (WGS) entry which is preliminary data.</text>
</comment>
<evidence type="ECO:0000256" key="4">
    <source>
        <dbReference type="ARBA" id="ARBA00022691"/>
    </source>
</evidence>
<dbReference type="HOGENOM" id="CLU_018398_3_2_9"/>
<comment type="catalytic activity">
    <reaction evidence="5">
        <text>L-glutaminyl-[peptide chain release factor] + S-adenosyl-L-methionine = N(5)-methyl-L-glutaminyl-[peptide chain release factor] + S-adenosyl-L-homocysteine + H(+)</text>
        <dbReference type="Rhea" id="RHEA:42896"/>
        <dbReference type="Rhea" id="RHEA-COMP:10271"/>
        <dbReference type="Rhea" id="RHEA-COMP:10272"/>
        <dbReference type="ChEBI" id="CHEBI:15378"/>
        <dbReference type="ChEBI" id="CHEBI:30011"/>
        <dbReference type="ChEBI" id="CHEBI:57856"/>
        <dbReference type="ChEBI" id="CHEBI:59789"/>
        <dbReference type="ChEBI" id="CHEBI:61891"/>
        <dbReference type="EC" id="2.1.1.297"/>
    </reaction>
</comment>
<evidence type="ECO:0000256" key="3">
    <source>
        <dbReference type="ARBA" id="ARBA00022679"/>
    </source>
</evidence>
<dbReference type="PROSITE" id="PS00092">
    <property type="entry name" value="N6_MTASE"/>
    <property type="match status" value="1"/>
</dbReference>
<dbReference type="EC" id="2.1.1.297" evidence="1"/>
<dbReference type="NCBIfam" id="TIGR03534">
    <property type="entry name" value="RF_mod_PrmC"/>
    <property type="match status" value="1"/>
</dbReference>
<dbReference type="InterPro" id="IPR050320">
    <property type="entry name" value="N5-glutamine_MTase"/>
</dbReference>
<dbReference type="CDD" id="cd02440">
    <property type="entry name" value="AdoMet_MTases"/>
    <property type="match status" value="1"/>
</dbReference>
<dbReference type="Proteomes" id="UP000003280">
    <property type="component" value="Unassembled WGS sequence"/>
</dbReference>
<evidence type="ECO:0000259" key="7">
    <source>
        <dbReference type="Pfam" id="PF17827"/>
    </source>
</evidence>
<dbReference type="PANTHER" id="PTHR18895">
    <property type="entry name" value="HEMK METHYLTRANSFERASE"/>
    <property type="match status" value="1"/>
</dbReference>
<dbReference type="Pfam" id="PF17827">
    <property type="entry name" value="PrmC_N"/>
    <property type="match status" value="1"/>
</dbReference>
<reference evidence="8 9" key="1">
    <citation type="submission" date="2010-07" db="EMBL/GenBank/DDBJ databases">
        <authorList>
            <person name="Muzny D."/>
            <person name="Qin X."/>
            <person name="Deng J."/>
            <person name="Jiang H."/>
            <person name="Liu Y."/>
            <person name="Qu J."/>
            <person name="Song X.-Z."/>
            <person name="Zhang L."/>
            <person name="Thornton R."/>
            <person name="Coyle M."/>
            <person name="Francisco L."/>
            <person name="Jackson L."/>
            <person name="Javaid M."/>
            <person name="Korchina V."/>
            <person name="Kovar C."/>
            <person name="Mata R."/>
            <person name="Mathew T."/>
            <person name="Ngo R."/>
            <person name="Nguyen L."/>
            <person name="Nguyen N."/>
            <person name="Okwuonu G."/>
            <person name="Ongeri F."/>
            <person name="Pham C."/>
            <person name="Simmons D."/>
            <person name="Wilczek-Boney K."/>
            <person name="Hale W."/>
            <person name="Jakkamsetti A."/>
            <person name="Pham P."/>
            <person name="Ruth R."/>
            <person name="San Lucas F."/>
            <person name="Warren J."/>
            <person name="Zhang J."/>
            <person name="Zhao Z."/>
            <person name="Zhou C."/>
            <person name="Zhu D."/>
            <person name="Lee S."/>
            <person name="Bess C."/>
            <person name="Blankenburg K."/>
            <person name="Forbes L."/>
            <person name="Fu Q."/>
            <person name="Gubbala S."/>
            <person name="Hirani K."/>
            <person name="Jayaseelan J.C."/>
            <person name="Lara F."/>
            <person name="Munidasa M."/>
            <person name="Palculict T."/>
            <person name="Patil S."/>
            <person name="Pu L.-L."/>
            <person name="Saada N."/>
            <person name="Tang L."/>
            <person name="Weissenberger G."/>
            <person name="Zhu Y."/>
            <person name="Hemphill L."/>
            <person name="Shang Y."/>
            <person name="Youmans B."/>
            <person name="Ayvaz T."/>
            <person name="Ross M."/>
            <person name="Santibanez J."/>
            <person name="Aqrawi P."/>
            <person name="Gross S."/>
            <person name="Joshi V."/>
            <person name="Fowler G."/>
            <person name="Nazareth L."/>
            <person name="Reid J."/>
            <person name="Worley K."/>
            <person name="Petrosino J."/>
            <person name="Highlander S."/>
            <person name="Gibbs R."/>
        </authorList>
    </citation>
    <scope>NUCLEOTIDE SEQUENCE [LARGE SCALE GENOMIC DNA]</scope>
    <source>
        <strain evidence="8 9">ATCC BAA-1640</strain>
    </source>
</reference>
<dbReference type="eggNOG" id="COG2890">
    <property type="taxonomic scope" value="Bacteria"/>
</dbReference>
<evidence type="ECO:0000313" key="9">
    <source>
        <dbReference type="Proteomes" id="UP000003280"/>
    </source>
</evidence>
<evidence type="ECO:0000259" key="6">
    <source>
        <dbReference type="Pfam" id="PF05175"/>
    </source>
</evidence>
<dbReference type="NCBIfam" id="TIGR00536">
    <property type="entry name" value="hemK_fam"/>
    <property type="match status" value="1"/>
</dbReference>
<dbReference type="Gene3D" id="3.40.50.150">
    <property type="entry name" value="Vaccinia Virus protein VP39"/>
    <property type="match status" value="1"/>
</dbReference>
<evidence type="ECO:0000313" key="8">
    <source>
        <dbReference type="EMBL" id="EFM24830.1"/>
    </source>
</evidence>
<keyword evidence="9" id="KW-1185">Reference proteome</keyword>
<dbReference type="GO" id="GO:0003676">
    <property type="term" value="F:nucleic acid binding"/>
    <property type="evidence" value="ECO:0007669"/>
    <property type="project" value="InterPro"/>
</dbReference>
<keyword evidence="2 8" id="KW-0489">Methyltransferase</keyword>
<organism evidence="8 9">
    <name type="scientific">Peptoniphilus duerdenii ATCC BAA-1640</name>
    <dbReference type="NCBI Taxonomy" id="862517"/>
    <lineage>
        <taxon>Bacteria</taxon>
        <taxon>Bacillati</taxon>
        <taxon>Bacillota</taxon>
        <taxon>Tissierellia</taxon>
        <taxon>Tissierellales</taxon>
        <taxon>Peptoniphilaceae</taxon>
        <taxon>Peptoniphilus</taxon>
    </lineage>
</organism>
<dbReference type="InterPro" id="IPR007848">
    <property type="entry name" value="Small_mtfrase_dom"/>
</dbReference>
<dbReference type="InterPro" id="IPR019874">
    <property type="entry name" value="RF_methyltr_PrmC"/>
</dbReference>
<dbReference type="SUPFAM" id="SSF53335">
    <property type="entry name" value="S-adenosyl-L-methionine-dependent methyltransferases"/>
    <property type="match status" value="1"/>
</dbReference>
<dbReference type="Pfam" id="PF05175">
    <property type="entry name" value="MTS"/>
    <property type="match status" value="1"/>
</dbReference>
<dbReference type="PANTHER" id="PTHR18895:SF74">
    <property type="entry name" value="MTRF1L RELEASE FACTOR GLUTAMINE METHYLTRANSFERASE"/>
    <property type="match status" value="1"/>
</dbReference>
<dbReference type="RefSeq" id="WP_008902471.1">
    <property type="nucleotide sequence ID" value="NZ_GL397071.1"/>
</dbReference>
<evidence type="ECO:0000256" key="1">
    <source>
        <dbReference type="ARBA" id="ARBA00012771"/>
    </source>
</evidence>
<dbReference type="Gene3D" id="1.10.8.10">
    <property type="entry name" value="DNA helicase RuvA subunit, C-terminal domain"/>
    <property type="match status" value="1"/>
</dbReference>
<dbReference type="GO" id="GO:0032259">
    <property type="term" value="P:methylation"/>
    <property type="evidence" value="ECO:0007669"/>
    <property type="project" value="UniProtKB-KW"/>
</dbReference>
<dbReference type="AlphaFoldDB" id="E0NNF7"/>
<feature type="domain" description="Methyltransferase small" evidence="6">
    <location>
        <begin position="104"/>
        <end position="190"/>
    </location>
</feature>
<dbReference type="STRING" id="862517.HMPREF9225_1696"/>
<keyword evidence="4" id="KW-0949">S-adenosyl-L-methionine</keyword>
<name>E0NNF7_9FIRM</name>
<dbReference type="InterPro" id="IPR029063">
    <property type="entry name" value="SAM-dependent_MTases_sf"/>
</dbReference>
<evidence type="ECO:0000256" key="2">
    <source>
        <dbReference type="ARBA" id="ARBA00022603"/>
    </source>
</evidence>
<dbReference type="GO" id="GO:0102559">
    <property type="term" value="F:peptide chain release factor N(5)-glutamine methyltransferase activity"/>
    <property type="evidence" value="ECO:0007669"/>
    <property type="project" value="UniProtKB-EC"/>
</dbReference>
<feature type="domain" description="Release factor glutamine methyltransferase N-terminal" evidence="7">
    <location>
        <begin position="14"/>
        <end position="75"/>
    </location>
</feature>